<dbReference type="InterPro" id="IPR003593">
    <property type="entry name" value="AAA+_ATPase"/>
</dbReference>
<dbReference type="SMART" id="SM00382">
    <property type="entry name" value="AAA"/>
    <property type="match status" value="1"/>
</dbReference>
<keyword evidence="4" id="KW-0547">Nucleotide-binding</keyword>
<dbReference type="Gene3D" id="2.40.50.100">
    <property type="match status" value="1"/>
</dbReference>
<dbReference type="InterPro" id="IPR017871">
    <property type="entry name" value="ABC_transporter-like_CS"/>
</dbReference>
<dbReference type="GO" id="GO:0008643">
    <property type="term" value="P:carbohydrate transport"/>
    <property type="evidence" value="ECO:0007669"/>
    <property type="project" value="InterPro"/>
</dbReference>
<evidence type="ECO:0000259" key="7">
    <source>
        <dbReference type="PROSITE" id="PS50893"/>
    </source>
</evidence>
<sequence>MAEIELRRIEKSYGETAVVKGVSLSIRDGEFLTLVGPSGCGKSTLLRIIAGLEAQDSGEVMVAGRCVDDKRPKERDVAMVFQSYALYPHLSVFDNVALPLRTRRLSFAQRLPFVGRAVPGRGGIEKVIRAEVEQAASMLDIAHLLHRKPGQLSGGQRQRVALGRAMVRHPAVFLMDEPLSNLDAKLRVQMRAEITALHRRLGVTFVYVTHDQAEAMTMSDRVAVMTAGELLQVGQPEQLYRDPQDLRVAEMIGSPKINVVSCDHWISLGASLPPGIDGNTTHLAFRPEAVGIAASGDRRLNGVVTSVENLGSDIFLNVALADGCGAVVVRTHPDISRSEPGRPVGLQIDPASLLQFDGAGMRLRQAEQVEAAA</sequence>
<evidence type="ECO:0000256" key="6">
    <source>
        <dbReference type="ARBA" id="ARBA00024722"/>
    </source>
</evidence>
<comment type="subcellular location">
    <subcellularLocation>
        <location evidence="1">Cell inner membrane</location>
        <topology evidence="1">Peripheral membrane protein</topology>
    </subcellularLocation>
</comment>
<dbReference type="PROSITE" id="PS00211">
    <property type="entry name" value="ABC_TRANSPORTER_1"/>
    <property type="match status" value="1"/>
</dbReference>
<organism evidence="8 9">
    <name type="scientific">Bradyrhizobium valentinum</name>
    <dbReference type="NCBI Taxonomy" id="1518501"/>
    <lineage>
        <taxon>Bacteria</taxon>
        <taxon>Pseudomonadati</taxon>
        <taxon>Pseudomonadota</taxon>
        <taxon>Alphaproteobacteria</taxon>
        <taxon>Hyphomicrobiales</taxon>
        <taxon>Nitrobacteraceae</taxon>
        <taxon>Bradyrhizobium</taxon>
    </lineage>
</organism>
<keyword evidence="5 8" id="KW-0067">ATP-binding</keyword>
<dbReference type="Pfam" id="PF08402">
    <property type="entry name" value="TOBE_2"/>
    <property type="match status" value="1"/>
</dbReference>
<dbReference type="FunFam" id="3.40.50.300:FF:000042">
    <property type="entry name" value="Maltose/maltodextrin ABC transporter, ATP-binding protein"/>
    <property type="match status" value="1"/>
</dbReference>
<dbReference type="PROSITE" id="PS50893">
    <property type="entry name" value="ABC_TRANSPORTER_2"/>
    <property type="match status" value="1"/>
</dbReference>
<dbReference type="Pfam" id="PF00005">
    <property type="entry name" value="ABC_tran"/>
    <property type="match status" value="1"/>
</dbReference>
<keyword evidence="9" id="KW-1185">Reference proteome</keyword>
<name>A0A0R3LCI8_9BRAD</name>
<feature type="domain" description="ABC transporter" evidence="7">
    <location>
        <begin position="4"/>
        <end position="252"/>
    </location>
</feature>
<reference evidence="8 9" key="1">
    <citation type="submission" date="2014-03" db="EMBL/GenBank/DDBJ databases">
        <title>Bradyrhizobium valentinum sp. nov., isolated from effective nodules of Lupinus mariae-josephae, a lupine endemic of basic-lime soils in Eastern Spain.</title>
        <authorList>
            <person name="Duran D."/>
            <person name="Rey L."/>
            <person name="Navarro A."/>
            <person name="Busquets A."/>
            <person name="Imperial J."/>
            <person name="Ruiz-Argueso T."/>
        </authorList>
    </citation>
    <scope>NUCLEOTIDE SEQUENCE [LARGE SCALE GENOMIC DNA]</scope>
    <source>
        <strain evidence="8 9">LmjM3</strain>
    </source>
</reference>
<dbReference type="Gene3D" id="3.40.50.300">
    <property type="entry name" value="P-loop containing nucleotide triphosphate hydrolases"/>
    <property type="match status" value="1"/>
</dbReference>
<dbReference type="InterPro" id="IPR012340">
    <property type="entry name" value="NA-bd_OB-fold"/>
</dbReference>
<evidence type="ECO:0000256" key="5">
    <source>
        <dbReference type="ARBA" id="ARBA00022840"/>
    </source>
</evidence>
<keyword evidence="3" id="KW-0813">Transport</keyword>
<dbReference type="InterPro" id="IPR003439">
    <property type="entry name" value="ABC_transporter-like_ATP-bd"/>
</dbReference>
<proteinExistence type="inferred from homology"/>
<dbReference type="GO" id="GO:0005524">
    <property type="term" value="F:ATP binding"/>
    <property type="evidence" value="ECO:0007669"/>
    <property type="project" value="UniProtKB-KW"/>
</dbReference>
<evidence type="ECO:0000256" key="1">
    <source>
        <dbReference type="ARBA" id="ARBA00004417"/>
    </source>
</evidence>
<dbReference type="AlphaFoldDB" id="A0A0R3LCI8"/>
<dbReference type="Proteomes" id="UP000051913">
    <property type="component" value="Unassembled WGS sequence"/>
</dbReference>
<evidence type="ECO:0000256" key="4">
    <source>
        <dbReference type="ARBA" id="ARBA00022741"/>
    </source>
</evidence>
<dbReference type="STRING" id="1518501.CQ10_04995"/>
<dbReference type="InterPro" id="IPR013611">
    <property type="entry name" value="Transp-assoc_OB_typ2"/>
</dbReference>
<dbReference type="SUPFAM" id="SSF50331">
    <property type="entry name" value="MOP-like"/>
    <property type="match status" value="1"/>
</dbReference>
<evidence type="ECO:0000313" key="8">
    <source>
        <dbReference type="EMBL" id="KRR05307.1"/>
    </source>
</evidence>
<accession>A0A0R3LCI8</accession>
<protein>
    <submittedName>
        <fullName evidence="8">Glycerol-3-phosphate ABC transporter ATP-binding protein</fullName>
    </submittedName>
</protein>
<dbReference type="PANTHER" id="PTHR43875:SF1">
    <property type="entry name" value="OSMOPROTECTIVE COMPOUNDS UPTAKE ATP-BINDING PROTEIN GGTA"/>
    <property type="match status" value="1"/>
</dbReference>
<evidence type="ECO:0000313" key="9">
    <source>
        <dbReference type="Proteomes" id="UP000051913"/>
    </source>
</evidence>
<comment type="function">
    <text evidence="6">Involved in beta-(1--&gt;2)glucan export. Transmembrane domains (TMD) form a pore in the inner membrane and the ATP-binding domain (NBD) is responsible for energy generation.</text>
</comment>
<evidence type="ECO:0000256" key="2">
    <source>
        <dbReference type="ARBA" id="ARBA00005417"/>
    </source>
</evidence>
<dbReference type="InterPro" id="IPR015855">
    <property type="entry name" value="ABC_transpr_MalK-like"/>
</dbReference>
<dbReference type="InterPro" id="IPR047641">
    <property type="entry name" value="ABC_transpr_MalK/UgpC-like"/>
</dbReference>
<dbReference type="EMBL" id="LLXX01000119">
    <property type="protein sequence ID" value="KRR05307.1"/>
    <property type="molecule type" value="Genomic_DNA"/>
</dbReference>
<dbReference type="Gene3D" id="2.40.50.140">
    <property type="entry name" value="Nucleic acid-binding proteins"/>
    <property type="match status" value="1"/>
</dbReference>
<dbReference type="InterPro" id="IPR027417">
    <property type="entry name" value="P-loop_NTPase"/>
</dbReference>
<dbReference type="RefSeq" id="WP_057851860.1">
    <property type="nucleotide sequence ID" value="NZ_LLXX01000119.1"/>
</dbReference>
<dbReference type="GO" id="GO:0016887">
    <property type="term" value="F:ATP hydrolysis activity"/>
    <property type="evidence" value="ECO:0007669"/>
    <property type="project" value="InterPro"/>
</dbReference>
<dbReference type="GO" id="GO:0140359">
    <property type="term" value="F:ABC-type transporter activity"/>
    <property type="evidence" value="ECO:0007669"/>
    <property type="project" value="InterPro"/>
</dbReference>
<dbReference type="CDD" id="cd03301">
    <property type="entry name" value="ABC_MalK_N"/>
    <property type="match status" value="1"/>
</dbReference>
<dbReference type="InterPro" id="IPR008995">
    <property type="entry name" value="Mo/tungstate-bd_C_term_dom"/>
</dbReference>
<dbReference type="PANTHER" id="PTHR43875">
    <property type="entry name" value="MALTODEXTRIN IMPORT ATP-BINDING PROTEIN MSMX"/>
    <property type="match status" value="1"/>
</dbReference>
<evidence type="ECO:0000256" key="3">
    <source>
        <dbReference type="ARBA" id="ARBA00022448"/>
    </source>
</evidence>
<comment type="caution">
    <text evidence="8">The sequence shown here is derived from an EMBL/GenBank/DDBJ whole genome shotgun (WGS) entry which is preliminary data.</text>
</comment>
<comment type="similarity">
    <text evidence="2">Belongs to the ABC transporter superfamily.</text>
</comment>
<gene>
    <name evidence="8" type="ORF">CP49_01330</name>
</gene>
<dbReference type="GO" id="GO:0055052">
    <property type="term" value="C:ATP-binding cassette (ABC) transporter complex, substrate-binding subunit-containing"/>
    <property type="evidence" value="ECO:0007669"/>
    <property type="project" value="TreeGrafter"/>
</dbReference>
<dbReference type="SUPFAM" id="SSF52540">
    <property type="entry name" value="P-loop containing nucleoside triphosphate hydrolases"/>
    <property type="match status" value="1"/>
</dbReference>